<gene>
    <name evidence="2" type="ORF">AFL42_01150</name>
</gene>
<evidence type="ECO:0000313" key="2">
    <source>
        <dbReference type="EMBL" id="KPH78747.1"/>
    </source>
</evidence>
<dbReference type="Proteomes" id="UP000037854">
    <property type="component" value="Unassembled WGS sequence"/>
</dbReference>
<accession>A0ABR5MNW4</accession>
<dbReference type="RefSeq" id="WP_047184667.1">
    <property type="nucleotide sequence ID" value="NZ_JAHHXM010000006.1"/>
</dbReference>
<comment type="caution">
    <text evidence="2">The sequence shown here is derived from an EMBL/GenBank/DDBJ whole genome shotgun (WGS) entry which is preliminary data.</text>
</comment>
<dbReference type="EMBL" id="LGTK01000002">
    <property type="protein sequence ID" value="KPH78747.1"/>
    <property type="molecule type" value="Genomic_DNA"/>
</dbReference>
<organism evidence="2 3">
    <name type="scientific">Oceanobacillus caeni</name>
    <dbReference type="NCBI Taxonomy" id="405946"/>
    <lineage>
        <taxon>Bacteria</taxon>
        <taxon>Bacillati</taxon>
        <taxon>Bacillota</taxon>
        <taxon>Bacilli</taxon>
        <taxon>Bacillales</taxon>
        <taxon>Bacillaceae</taxon>
        <taxon>Oceanobacillus</taxon>
    </lineage>
</organism>
<reference evidence="2 3" key="1">
    <citation type="submission" date="2015-07" db="EMBL/GenBank/DDBJ databases">
        <title>High-quality draft genome sequence of Oceanobacillus caeni HM6, a bacillus isolated from a human feces.</title>
        <authorList>
            <person name="Kumar J."/>
            <person name="Verma M.K."/>
            <person name="Pandey R."/>
            <person name="Bhambi M."/>
            <person name="Chauhan N."/>
        </authorList>
    </citation>
    <scope>NUCLEOTIDE SEQUENCE [LARGE SCALE GENOMIC DNA]</scope>
    <source>
        <strain evidence="2 3">HM6</strain>
    </source>
</reference>
<keyword evidence="1" id="KW-0732">Signal</keyword>
<protein>
    <submittedName>
        <fullName evidence="2">Uncharacterized protein</fullName>
    </submittedName>
</protein>
<keyword evidence="3" id="KW-1185">Reference proteome</keyword>
<feature type="signal peptide" evidence="1">
    <location>
        <begin position="1"/>
        <end position="21"/>
    </location>
</feature>
<proteinExistence type="predicted"/>
<evidence type="ECO:0000256" key="1">
    <source>
        <dbReference type="SAM" id="SignalP"/>
    </source>
</evidence>
<feature type="chain" id="PRO_5045910563" evidence="1">
    <location>
        <begin position="22"/>
        <end position="154"/>
    </location>
</feature>
<name>A0ABR5MNW4_9BACI</name>
<sequence>MKKVLFPIVFLFIFLTGFDHAENLEITKIETTVDEANHELRYDFEIKNNGNEPIKSEFDYPGSHPYGIELVVKPNEELAGLMEMEENTKHQKMLSLSSGSRGFFEPNSESYFYVSYQIKNGANFAKVKKHALDSTLLILDGVEVSAEFPLQNIK</sequence>
<evidence type="ECO:0000313" key="3">
    <source>
        <dbReference type="Proteomes" id="UP000037854"/>
    </source>
</evidence>